<dbReference type="EMBL" id="CP008849">
    <property type="protein sequence ID" value="AIF99457.1"/>
    <property type="molecule type" value="Genomic_DNA"/>
</dbReference>
<dbReference type="RefSeq" id="WP_044057550.1">
    <property type="nucleotide sequence ID" value="NZ_CBCSKJ010000002.1"/>
</dbReference>
<dbReference type="PANTHER" id="PTHR46124">
    <property type="entry name" value="D-AMINOACYL-TRNA DEACYLASE"/>
    <property type="match status" value="1"/>
</dbReference>
<protein>
    <submittedName>
        <fullName evidence="5">Uncharacterized protein</fullName>
    </submittedName>
</protein>
<feature type="binding site" evidence="4">
    <location>
        <position position="98"/>
    </location>
    <ligand>
        <name>a divalent metal cation</name>
        <dbReference type="ChEBI" id="CHEBI:60240"/>
        <label>1</label>
    </ligand>
</feature>
<dbReference type="GO" id="GO:0005829">
    <property type="term" value="C:cytosol"/>
    <property type="evidence" value="ECO:0007669"/>
    <property type="project" value="TreeGrafter"/>
</dbReference>
<keyword evidence="6" id="KW-1185">Reference proteome</keyword>
<feature type="binding site" evidence="4">
    <location>
        <position position="210"/>
    </location>
    <ligand>
        <name>a divalent metal cation</name>
        <dbReference type="ChEBI" id="CHEBI:60240"/>
        <label>1</label>
    </ligand>
</feature>
<dbReference type="GO" id="GO:0046872">
    <property type="term" value="F:metal ion binding"/>
    <property type="evidence" value="ECO:0007669"/>
    <property type="project" value="UniProtKB-KW"/>
</dbReference>
<gene>
    <name evidence="5" type="ORF">EP13_12610</name>
</gene>
<dbReference type="Gene3D" id="3.20.20.140">
    <property type="entry name" value="Metal-dependent hydrolases"/>
    <property type="match status" value="1"/>
</dbReference>
<reference evidence="5 6" key="1">
    <citation type="submission" date="2014-06" db="EMBL/GenBank/DDBJ databases">
        <title>Genomes of Alteromonas australica, a world apart.</title>
        <authorList>
            <person name="Gonzaga A."/>
            <person name="Lopez-Perez M."/>
            <person name="Rodriguez-Valera F."/>
        </authorList>
    </citation>
    <scope>NUCLEOTIDE SEQUENCE [LARGE SCALE GENOMIC DNA]</scope>
    <source>
        <strain evidence="5 6">H 17</strain>
    </source>
</reference>
<evidence type="ECO:0000256" key="2">
    <source>
        <dbReference type="ARBA" id="ARBA00022723"/>
    </source>
</evidence>
<dbReference type="PROSITE" id="PS01137">
    <property type="entry name" value="TATD_1"/>
    <property type="match status" value="1"/>
</dbReference>
<evidence type="ECO:0000256" key="4">
    <source>
        <dbReference type="PIRSR" id="PIRSR005902-1"/>
    </source>
</evidence>
<dbReference type="GeneID" id="78255744"/>
<evidence type="ECO:0000313" key="6">
    <source>
        <dbReference type="Proteomes" id="UP000056090"/>
    </source>
</evidence>
<proteinExistence type="inferred from homology"/>
<keyword evidence="2 4" id="KW-0479">Metal-binding</keyword>
<evidence type="ECO:0000256" key="1">
    <source>
        <dbReference type="ARBA" id="ARBA00009275"/>
    </source>
</evidence>
<evidence type="ECO:0000313" key="5">
    <source>
        <dbReference type="EMBL" id="AIF99457.1"/>
    </source>
</evidence>
<dbReference type="KEGG" id="aal:EP13_12610"/>
<dbReference type="Proteomes" id="UP000056090">
    <property type="component" value="Chromosome"/>
</dbReference>
<dbReference type="GO" id="GO:0016788">
    <property type="term" value="F:hydrolase activity, acting on ester bonds"/>
    <property type="evidence" value="ECO:0007669"/>
    <property type="project" value="InterPro"/>
</dbReference>
<dbReference type="eggNOG" id="COG0084">
    <property type="taxonomic scope" value="Bacteria"/>
</dbReference>
<feature type="binding site" evidence="4">
    <location>
        <position position="7"/>
    </location>
    <ligand>
        <name>a divalent metal cation</name>
        <dbReference type="ChEBI" id="CHEBI:60240"/>
        <label>1</label>
    </ligand>
</feature>
<dbReference type="Pfam" id="PF01026">
    <property type="entry name" value="TatD_DNase"/>
    <property type="match status" value="1"/>
</dbReference>
<feature type="binding site" evidence="4">
    <location>
        <position position="133"/>
    </location>
    <ligand>
        <name>a divalent metal cation</name>
        <dbReference type="ChEBI" id="CHEBI:60240"/>
        <label>2</label>
    </ligand>
</feature>
<feature type="binding site" evidence="4">
    <location>
        <position position="157"/>
    </location>
    <ligand>
        <name>a divalent metal cation</name>
        <dbReference type="ChEBI" id="CHEBI:60240"/>
        <label>2</label>
    </ligand>
</feature>
<name>A0A075P808_9ALTE</name>
<dbReference type="SUPFAM" id="SSF51556">
    <property type="entry name" value="Metallo-dependent hydrolases"/>
    <property type="match status" value="1"/>
</dbReference>
<feature type="binding site" evidence="4">
    <location>
        <position position="5"/>
    </location>
    <ligand>
        <name>a divalent metal cation</name>
        <dbReference type="ChEBI" id="CHEBI:60240"/>
        <label>1</label>
    </ligand>
</feature>
<organism evidence="5 6">
    <name type="scientific">Alteromonas australica</name>
    <dbReference type="NCBI Taxonomy" id="589873"/>
    <lineage>
        <taxon>Bacteria</taxon>
        <taxon>Pseudomonadati</taxon>
        <taxon>Pseudomonadota</taxon>
        <taxon>Gammaproteobacteria</taxon>
        <taxon>Alteromonadales</taxon>
        <taxon>Alteromonadaceae</taxon>
        <taxon>Alteromonas/Salinimonas group</taxon>
        <taxon>Alteromonas</taxon>
    </lineage>
</organism>
<dbReference type="PANTHER" id="PTHR46124:SF3">
    <property type="entry name" value="HYDROLASE"/>
    <property type="match status" value="1"/>
</dbReference>
<sequence length="263" mass="29287">MIDSHCHLDLAAFSNDWTDELQRAKKAGVTRLLVPGTQAGQWQQQQQLAKDASSIIPIDIALGAHPYFLHHDEDEKALVRQLDVAFEEAVIAPVAVGEIGLDSHIDVPIETQKRCLQVQLNFAQQRQLPVILHHRKSHHRLLEALTKVNRHCGGVVHAFSGSIEVAKAYIHKGLYLGIGGTVTYPRASKTRDTLAYLLHHFPGHLLLETDAPDMPMFGRQGKQNSPAYLLDVVQTMAALSEHSEQEIISFTTANYNRCFKGVE</sequence>
<evidence type="ECO:0000256" key="3">
    <source>
        <dbReference type="ARBA" id="ARBA00022801"/>
    </source>
</evidence>
<dbReference type="CDD" id="cd01310">
    <property type="entry name" value="TatD_DNAse"/>
    <property type="match status" value="1"/>
</dbReference>
<keyword evidence="3" id="KW-0378">Hydrolase</keyword>
<dbReference type="InterPro" id="IPR018228">
    <property type="entry name" value="DNase_TatD-rel_CS"/>
</dbReference>
<dbReference type="PIRSF" id="PIRSF005902">
    <property type="entry name" value="DNase_TatD"/>
    <property type="match status" value="1"/>
</dbReference>
<dbReference type="InterPro" id="IPR032466">
    <property type="entry name" value="Metal_Hydrolase"/>
</dbReference>
<accession>A0A075P808</accession>
<dbReference type="InterPro" id="IPR001130">
    <property type="entry name" value="TatD-like"/>
</dbReference>
<dbReference type="AlphaFoldDB" id="A0A075P808"/>
<comment type="similarity">
    <text evidence="1">Belongs to the metallo-dependent hydrolases superfamily. TatD-type hydrolase family.</text>
</comment>
<dbReference type="FunFam" id="3.20.20.140:FF:000005">
    <property type="entry name" value="TatD family hydrolase"/>
    <property type="match status" value="1"/>
</dbReference>